<dbReference type="InterPro" id="IPR025392">
    <property type="entry name" value="DUF4124"/>
</dbReference>
<dbReference type="STRING" id="379097.SE23_20945"/>
<feature type="signal peptide" evidence="2">
    <location>
        <begin position="1"/>
        <end position="20"/>
    </location>
</feature>
<evidence type="ECO:0000313" key="5">
    <source>
        <dbReference type="Proteomes" id="UP000030451"/>
    </source>
</evidence>
<dbReference type="EMBL" id="JRWP01000044">
    <property type="protein sequence ID" value="KGY07528.1"/>
    <property type="molecule type" value="Genomic_DNA"/>
</dbReference>
<feature type="compositionally biased region" description="Basic and acidic residues" evidence="1">
    <location>
        <begin position="63"/>
        <end position="76"/>
    </location>
</feature>
<dbReference type="Pfam" id="PF13511">
    <property type="entry name" value="DUF4124"/>
    <property type="match status" value="1"/>
</dbReference>
<dbReference type="Proteomes" id="UP000030451">
    <property type="component" value="Unassembled WGS sequence"/>
</dbReference>
<protein>
    <submittedName>
        <fullName evidence="4">Nitrogen regulation protein NR</fullName>
    </submittedName>
</protein>
<organism evidence="4 5">
    <name type="scientific">Photobacterium sp. (strain ATCC 43367)</name>
    <dbReference type="NCBI Taxonomy" id="379097"/>
    <lineage>
        <taxon>Bacteria</taxon>
        <taxon>Pseudomonadati</taxon>
        <taxon>Pseudomonadota</taxon>
        <taxon>Gammaproteobacteria</taxon>
        <taxon>Vibrionales</taxon>
        <taxon>Vibrionaceae</taxon>
        <taxon>Vibrio</taxon>
        <taxon>Vibrio oreintalis group</taxon>
    </lineage>
</organism>
<sequence length="186" mass="20603">MHKVITLLSILLTISSLAFAQTVYTWTDNNGVIHFSDTPSGKNVKAIQMPDYHQPSPPPAFEAETKVDPKSDKKDNQPTALSPLEITITSPEHDQALRSNAGMITIRAELNRKLSVDETLQLQIDGANYHAPTTRPLWELRNIDRGTHTFVIQAYRDGKLIASSSPITVHLLRSSQQKAVSPVKAQ</sequence>
<feature type="domain" description="DUF4124" evidence="3">
    <location>
        <begin position="11"/>
        <end position="59"/>
    </location>
</feature>
<name>A0A0A5JHX0_PHOS4</name>
<evidence type="ECO:0000313" key="4">
    <source>
        <dbReference type="EMBL" id="KGY07528.1"/>
    </source>
</evidence>
<feature type="chain" id="PRO_5002023573" evidence="2">
    <location>
        <begin position="21"/>
        <end position="186"/>
    </location>
</feature>
<dbReference type="OrthoDB" id="7062774at2"/>
<accession>A0A0A5JHX0</accession>
<reference evidence="4 5" key="1">
    <citation type="submission" date="2014-10" db="EMBL/GenBank/DDBJ databases">
        <title>Genome sequencing of Vibrio sinaloensis T08.</title>
        <authorList>
            <person name="Chan K.-G."/>
            <person name="Mohamad N.I."/>
        </authorList>
    </citation>
    <scope>NUCLEOTIDE SEQUENCE [LARGE SCALE GENOMIC DNA]</scope>
    <source>
        <strain evidence="4 5">T08</strain>
    </source>
</reference>
<evidence type="ECO:0000256" key="2">
    <source>
        <dbReference type="SAM" id="SignalP"/>
    </source>
</evidence>
<proteinExistence type="predicted"/>
<evidence type="ECO:0000256" key="1">
    <source>
        <dbReference type="SAM" id="MobiDB-lite"/>
    </source>
</evidence>
<evidence type="ECO:0000259" key="3">
    <source>
        <dbReference type="Pfam" id="PF13511"/>
    </source>
</evidence>
<keyword evidence="2" id="KW-0732">Signal</keyword>
<feature type="region of interest" description="Disordered" evidence="1">
    <location>
        <begin position="48"/>
        <end position="79"/>
    </location>
</feature>
<dbReference type="AlphaFoldDB" id="A0A0A5JHX0"/>
<dbReference type="RefSeq" id="WP_038192419.1">
    <property type="nucleotide sequence ID" value="NZ_JRWP01000044.1"/>
</dbReference>
<comment type="caution">
    <text evidence="4">The sequence shown here is derived from an EMBL/GenBank/DDBJ whole genome shotgun (WGS) entry which is preliminary data.</text>
</comment>
<gene>
    <name evidence="4" type="ORF">NM06_17110</name>
</gene>